<proteinExistence type="inferred from homology"/>
<gene>
    <name evidence="5" type="primary">ispH</name>
    <name evidence="6" type="ORF">ACFPOG_14625</name>
</gene>
<comment type="function">
    <text evidence="5">Catalyzes the conversion of 1-hydroxy-2-methyl-2-(E)-butenyl 4-diphosphate (HMBPP) into a mixture of isopentenyl diphosphate (IPP) and dimethylallyl diphosphate (DMAPP). Acts in the terminal step of the DOXP/MEP pathway for isoprenoid precursor biosynthesis.</text>
</comment>
<dbReference type="EC" id="1.17.7.4" evidence="5"/>
<feature type="binding site" evidence="5">
    <location>
        <position position="228"/>
    </location>
    <ligand>
        <name>(2E)-4-hydroxy-3-methylbut-2-enyl diphosphate</name>
        <dbReference type="ChEBI" id="CHEBI:128753"/>
    </ligand>
</feature>
<feature type="binding site" evidence="5">
    <location>
        <position position="271"/>
    </location>
    <ligand>
        <name>dimethylallyl diphosphate</name>
        <dbReference type="ChEBI" id="CHEBI:57623"/>
    </ligand>
</feature>
<comment type="pathway">
    <text evidence="5">Isoprenoid biosynthesis; dimethylallyl diphosphate biosynthesis; dimethylallyl diphosphate from (2E)-4-hydroxy-3-methylbutenyl diphosphate: step 1/1.</text>
</comment>
<protein>
    <recommendedName>
        <fullName evidence="5">4-hydroxy-3-methylbut-2-enyl diphosphate reductase</fullName>
        <shortName evidence="5">HMBPP reductase</shortName>
        <ecNumber evidence="5">1.17.7.4</ecNumber>
    </recommendedName>
</protein>
<comment type="caution">
    <text evidence="6">The sequence shown here is derived from an EMBL/GenBank/DDBJ whole genome shotgun (WGS) entry which is preliminary data.</text>
</comment>
<dbReference type="EMBL" id="JBHSMJ010000020">
    <property type="protein sequence ID" value="MFC5449501.1"/>
    <property type="molecule type" value="Genomic_DNA"/>
</dbReference>
<evidence type="ECO:0000256" key="3">
    <source>
        <dbReference type="ARBA" id="ARBA00023004"/>
    </source>
</evidence>
<comment type="similarity">
    <text evidence="5">Belongs to the IspH family.</text>
</comment>
<feature type="active site" description="Proton donor" evidence="5">
    <location>
        <position position="133"/>
    </location>
</feature>
<dbReference type="PANTHER" id="PTHR30426:SF0">
    <property type="entry name" value="4-HYDROXY-3-METHYLBUT-2-ENYL DIPHOSPHATE REDUCTASE"/>
    <property type="match status" value="1"/>
</dbReference>
<feature type="binding site" evidence="5">
    <location>
        <position position="81"/>
    </location>
    <ligand>
        <name>(2E)-4-hydroxy-3-methylbut-2-enyl diphosphate</name>
        <dbReference type="ChEBI" id="CHEBI:128753"/>
    </ligand>
</feature>
<comment type="caution">
    <text evidence="5">Lacks conserved residue(s) required for the propagation of feature annotation.</text>
</comment>
<evidence type="ECO:0000256" key="2">
    <source>
        <dbReference type="ARBA" id="ARBA00022723"/>
    </source>
</evidence>
<keyword evidence="2 5" id="KW-0479">Metal-binding</keyword>
<feature type="binding site" evidence="5">
    <location>
        <position position="198"/>
    </location>
    <ligand>
        <name>[4Fe-4S] cluster</name>
        <dbReference type="ChEBI" id="CHEBI:49883"/>
    </ligand>
</feature>
<reference evidence="7" key="1">
    <citation type="journal article" date="2019" name="Int. J. Syst. Evol. Microbiol.">
        <title>The Global Catalogue of Microorganisms (GCM) 10K type strain sequencing project: providing services to taxonomists for standard genome sequencing and annotation.</title>
        <authorList>
            <consortium name="The Broad Institute Genomics Platform"/>
            <consortium name="The Broad Institute Genome Sequencing Center for Infectious Disease"/>
            <person name="Wu L."/>
            <person name="Ma J."/>
        </authorList>
    </citation>
    <scope>NUCLEOTIDE SEQUENCE [LARGE SCALE GENOMIC DNA]</scope>
    <source>
        <strain evidence="7">KACC 11904</strain>
    </source>
</reference>
<keyword evidence="5" id="KW-0414">Isoprene biosynthesis</keyword>
<feature type="binding site" evidence="5">
    <location>
        <position position="103"/>
    </location>
    <ligand>
        <name>[4Fe-4S] cluster</name>
        <dbReference type="ChEBI" id="CHEBI:49883"/>
    </ligand>
</feature>
<feature type="binding site" evidence="5">
    <location>
        <position position="228"/>
    </location>
    <ligand>
        <name>isopentenyl diphosphate</name>
        <dbReference type="ChEBI" id="CHEBI:128769"/>
    </ligand>
</feature>
<feature type="binding site" evidence="5">
    <location>
        <position position="131"/>
    </location>
    <ligand>
        <name>dimethylallyl diphosphate</name>
        <dbReference type="ChEBI" id="CHEBI:57623"/>
    </ligand>
</feature>
<dbReference type="HAMAP" id="MF_00191">
    <property type="entry name" value="IspH"/>
    <property type="match status" value="1"/>
</dbReference>
<keyword evidence="4 5" id="KW-0411">Iron-sulfur</keyword>
<keyword evidence="1 5" id="KW-0004">4Fe-4S</keyword>
<feature type="binding site" evidence="5">
    <location>
        <position position="43"/>
    </location>
    <ligand>
        <name>isopentenyl diphosphate</name>
        <dbReference type="ChEBI" id="CHEBI:128769"/>
    </ligand>
</feature>
<evidence type="ECO:0000256" key="1">
    <source>
        <dbReference type="ARBA" id="ARBA00022485"/>
    </source>
</evidence>
<dbReference type="NCBIfam" id="TIGR00216">
    <property type="entry name" value="ispH_lytB"/>
    <property type="match status" value="1"/>
</dbReference>
<feature type="binding site" evidence="5">
    <location>
        <position position="226"/>
    </location>
    <ligand>
        <name>isopentenyl diphosphate</name>
        <dbReference type="ChEBI" id="CHEBI:128769"/>
    </ligand>
</feature>
<keyword evidence="7" id="KW-1185">Reference proteome</keyword>
<sequence length="318" mass="35345">MEVVKISPRGYCYGVVDAMALAMQTAKNLDLPRPIYILGMIVHNAHVTDFFKDEGVITLDGENRLEILEQVEKGTVIFTAHGVSPEVRRRARDKGLTVVDATCPDVTKTHDLIREKVADGYDVIYIGKKGHPEPEGAIGVAPGRVHLIEKLDEAERLNIQAERIIITNQTTMSQWDIKHIMSRLLELFPKAEIHNEICLATQVRQEAVGEQAKEADLVIVVGDPKSNNSNRLAQVSEEIAGVKAYRIADISELKQEWLANVRKVGVTSGASTPTPITKEVITYLENYDVKDETSWEIKRTINMKKLIPAVKSKAASSE</sequence>
<feature type="binding site" evidence="5">
    <location>
        <position position="43"/>
    </location>
    <ligand>
        <name>dimethylallyl diphosphate</name>
        <dbReference type="ChEBI" id="CHEBI:57623"/>
    </ligand>
</feature>
<feature type="binding site" evidence="5">
    <location>
        <position position="271"/>
    </location>
    <ligand>
        <name>isopentenyl diphosphate</name>
        <dbReference type="ChEBI" id="CHEBI:128769"/>
    </ligand>
</feature>
<feature type="binding site" evidence="5">
    <location>
        <position position="271"/>
    </location>
    <ligand>
        <name>(2E)-4-hydroxy-3-methylbut-2-enyl diphosphate</name>
        <dbReference type="ChEBI" id="CHEBI:128753"/>
    </ligand>
</feature>
<name>A0ABW0K9I1_9BACL</name>
<comment type="pathway">
    <text evidence="5">Isoprenoid biosynthesis; isopentenyl diphosphate biosynthesis via DXP pathway; isopentenyl diphosphate from 1-deoxy-D-xylulose 5-phosphate: step 6/6.</text>
</comment>
<evidence type="ECO:0000313" key="7">
    <source>
        <dbReference type="Proteomes" id="UP001596044"/>
    </source>
</evidence>
<accession>A0ABW0K9I1</accession>
<dbReference type="CDD" id="cd13944">
    <property type="entry name" value="lytB_ispH"/>
    <property type="match status" value="1"/>
</dbReference>
<dbReference type="NCBIfam" id="NF002187">
    <property type="entry name" value="PRK01045.1-1"/>
    <property type="match status" value="1"/>
</dbReference>
<feature type="binding site" evidence="5">
    <location>
        <position position="228"/>
    </location>
    <ligand>
        <name>dimethylallyl diphosphate</name>
        <dbReference type="ChEBI" id="CHEBI:57623"/>
    </ligand>
</feature>
<dbReference type="Gene3D" id="3.40.1010.20">
    <property type="entry name" value="4-hydroxy-3-methylbut-2-enyl diphosphate reductase, catalytic domain"/>
    <property type="match status" value="2"/>
</dbReference>
<dbReference type="Pfam" id="PF02401">
    <property type="entry name" value="LYTB"/>
    <property type="match status" value="1"/>
</dbReference>
<feature type="binding site" evidence="5">
    <location>
        <position position="226"/>
    </location>
    <ligand>
        <name>(2E)-4-hydroxy-3-methylbut-2-enyl diphosphate</name>
        <dbReference type="ChEBI" id="CHEBI:128753"/>
    </ligand>
</feature>
<feature type="binding site" evidence="5">
    <location>
        <position position="131"/>
    </location>
    <ligand>
        <name>isopentenyl diphosphate</name>
        <dbReference type="ChEBI" id="CHEBI:128769"/>
    </ligand>
</feature>
<dbReference type="RefSeq" id="WP_270877961.1">
    <property type="nucleotide sequence ID" value="NZ_JAQFVF010000014.1"/>
</dbReference>
<feature type="binding site" evidence="5">
    <location>
        <position position="131"/>
    </location>
    <ligand>
        <name>(2E)-4-hydroxy-3-methylbut-2-enyl diphosphate</name>
        <dbReference type="ChEBI" id="CHEBI:128753"/>
    </ligand>
</feature>
<evidence type="ECO:0000313" key="6">
    <source>
        <dbReference type="EMBL" id="MFC5449501.1"/>
    </source>
</evidence>
<keyword evidence="5 6" id="KW-0560">Oxidoreductase</keyword>
<feature type="binding site" evidence="5">
    <location>
        <position position="12"/>
    </location>
    <ligand>
        <name>[4Fe-4S] cluster</name>
        <dbReference type="ChEBI" id="CHEBI:49883"/>
    </ligand>
</feature>
<dbReference type="Gene3D" id="3.40.50.11270">
    <property type="match status" value="1"/>
</dbReference>
<dbReference type="PANTHER" id="PTHR30426">
    <property type="entry name" value="4-HYDROXY-3-METHYLBUT-2-ENYL DIPHOSPHATE REDUCTASE"/>
    <property type="match status" value="1"/>
</dbReference>
<feature type="binding site" evidence="5">
    <location>
        <position position="226"/>
    </location>
    <ligand>
        <name>dimethylallyl diphosphate</name>
        <dbReference type="ChEBI" id="CHEBI:57623"/>
    </ligand>
</feature>
<feature type="binding site" evidence="5">
    <location>
        <position position="170"/>
    </location>
    <ligand>
        <name>(2E)-4-hydroxy-3-methylbut-2-enyl diphosphate</name>
        <dbReference type="ChEBI" id="CHEBI:128753"/>
    </ligand>
</feature>
<dbReference type="InterPro" id="IPR003451">
    <property type="entry name" value="LytB/IspH"/>
</dbReference>
<evidence type="ECO:0000256" key="5">
    <source>
        <dbReference type="HAMAP-Rule" id="MF_00191"/>
    </source>
</evidence>
<comment type="catalytic activity">
    <reaction evidence="5">
        <text>dimethylallyl diphosphate + 2 oxidized [2Fe-2S]-[ferredoxin] + H2O = (2E)-4-hydroxy-3-methylbut-2-enyl diphosphate + 2 reduced [2Fe-2S]-[ferredoxin] + 2 H(+)</text>
        <dbReference type="Rhea" id="RHEA:24825"/>
        <dbReference type="Rhea" id="RHEA-COMP:10000"/>
        <dbReference type="Rhea" id="RHEA-COMP:10001"/>
        <dbReference type="ChEBI" id="CHEBI:15377"/>
        <dbReference type="ChEBI" id="CHEBI:15378"/>
        <dbReference type="ChEBI" id="CHEBI:33737"/>
        <dbReference type="ChEBI" id="CHEBI:33738"/>
        <dbReference type="ChEBI" id="CHEBI:57623"/>
        <dbReference type="ChEBI" id="CHEBI:128753"/>
        <dbReference type="EC" id="1.17.7.4"/>
    </reaction>
</comment>
<evidence type="ECO:0000256" key="4">
    <source>
        <dbReference type="ARBA" id="ARBA00023014"/>
    </source>
</evidence>
<feature type="binding site" evidence="5">
    <location>
        <position position="81"/>
    </location>
    <ligand>
        <name>dimethylallyl diphosphate</name>
        <dbReference type="ChEBI" id="CHEBI:57623"/>
    </ligand>
</feature>
<feature type="binding site" evidence="5">
    <location>
        <position position="43"/>
    </location>
    <ligand>
        <name>(2E)-4-hydroxy-3-methylbut-2-enyl diphosphate</name>
        <dbReference type="ChEBI" id="CHEBI:128753"/>
    </ligand>
</feature>
<dbReference type="GO" id="GO:0051745">
    <property type="term" value="F:4-hydroxy-3-methylbut-2-enyl diphosphate reductase activity"/>
    <property type="evidence" value="ECO:0007669"/>
    <property type="project" value="UniProtKB-EC"/>
</dbReference>
<feature type="binding site" evidence="5">
    <location>
        <position position="81"/>
    </location>
    <ligand>
        <name>isopentenyl diphosphate</name>
        <dbReference type="ChEBI" id="CHEBI:128769"/>
    </ligand>
</feature>
<comment type="catalytic activity">
    <reaction evidence="5">
        <text>isopentenyl diphosphate + 2 oxidized [2Fe-2S]-[ferredoxin] + H2O = (2E)-4-hydroxy-3-methylbut-2-enyl diphosphate + 2 reduced [2Fe-2S]-[ferredoxin] + 2 H(+)</text>
        <dbReference type="Rhea" id="RHEA:24488"/>
        <dbReference type="Rhea" id="RHEA-COMP:10000"/>
        <dbReference type="Rhea" id="RHEA-COMP:10001"/>
        <dbReference type="ChEBI" id="CHEBI:15377"/>
        <dbReference type="ChEBI" id="CHEBI:15378"/>
        <dbReference type="ChEBI" id="CHEBI:33737"/>
        <dbReference type="ChEBI" id="CHEBI:33738"/>
        <dbReference type="ChEBI" id="CHEBI:128753"/>
        <dbReference type="ChEBI" id="CHEBI:128769"/>
        <dbReference type="EC" id="1.17.7.4"/>
    </reaction>
</comment>
<dbReference type="Proteomes" id="UP001596044">
    <property type="component" value="Unassembled WGS sequence"/>
</dbReference>
<keyword evidence="3 5" id="KW-0408">Iron</keyword>
<comment type="cofactor">
    <cofactor evidence="5">
        <name>[4Fe-4S] cluster</name>
        <dbReference type="ChEBI" id="CHEBI:49883"/>
    </cofactor>
    <text evidence="5">Binds 1 [4Fe-4S] cluster per subunit.</text>
</comment>
<organism evidence="6 7">
    <name type="scientific">Paenibacillus aestuarii</name>
    <dbReference type="NCBI Taxonomy" id="516965"/>
    <lineage>
        <taxon>Bacteria</taxon>
        <taxon>Bacillati</taxon>
        <taxon>Bacillota</taxon>
        <taxon>Bacilli</taxon>
        <taxon>Bacillales</taxon>
        <taxon>Paenibacillaceae</taxon>
        <taxon>Paenibacillus</taxon>
    </lineage>
</organism>